<keyword evidence="1" id="KW-0347">Helicase</keyword>
<keyword evidence="1" id="KW-0547">Nucleotide-binding</keyword>
<sequence>MTEKTKKDKQFTCGIIMPISLIDNCSPEHWADVLGILKDVCITNNFIPNLVSDADDIGVIHNRIIENIYSSDIVICDVSCKNANVMFELGMRLAFDKPTIIIKDDLTGYSFDTSLIEHLEYPRDLRFTSINKFKDSLGKKLIATFEKSKSDPNYSTFLKNFGKYKIAHLEDREVSTDTFILNAIEELRRDVRIIKNVSLHERGDNVRVNLGRSINSHELTEEARTIFKKNVHDYIKKNNLMAKPSEMDIMLPDIIEELEKNEELKLIAGNSNNFRRLVRDSIYA</sequence>
<dbReference type="GO" id="GO:0004386">
    <property type="term" value="F:helicase activity"/>
    <property type="evidence" value="ECO:0007669"/>
    <property type="project" value="UniProtKB-KW"/>
</dbReference>
<comment type="caution">
    <text evidence="1">The sequence shown here is derived from an EMBL/GenBank/DDBJ whole genome shotgun (WGS) entry which is preliminary data.</text>
</comment>
<organism evidence="1 2">
    <name type="scientific">Pedobacter hiemivivus</name>
    <dbReference type="NCBI Taxonomy" id="2530454"/>
    <lineage>
        <taxon>Bacteria</taxon>
        <taxon>Pseudomonadati</taxon>
        <taxon>Bacteroidota</taxon>
        <taxon>Sphingobacteriia</taxon>
        <taxon>Sphingobacteriales</taxon>
        <taxon>Sphingobacteriaceae</taxon>
        <taxon>Pedobacter</taxon>
    </lineage>
</organism>
<protein>
    <submittedName>
        <fullName evidence="1">RNA helicase</fullName>
    </submittedName>
</protein>
<proteinExistence type="predicted"/>
<gene>
    <name evidence="1" type="ORF">FBD94_20270</name>
</gene>
<dbReference type="SUPFAM" id="SSF52309">
    <property type="entry name" value="N-(deoxy)ribosyltransferase-like"/>
    <property type="match status" value="1"/>
</dbReference>
<keyword evidence="1" id="KW-0067">ATP-binding</keyword>
<dbReference type="RefSeq" id="WP_136881550.1">
    <property type="nucleotide sequence ID" value="NZ_SWDX01000009.1"/>
</dbReference>
<evidence type="ECO:0000313" key="1">
    <source>
        <dbReference type="EMBL" id="TKC57615.1"/>
    </source>
</evidence>
<keyword evidence="1" id="KW-0378">Hydrolase</keyword>
<evidence type="ECO:0000313" key="2">
    <source>
        <dbReference type="Proteomes" id="UP000309594"/>
    </source>
</evidence>
<dbReference type="Proteomes" id="UP000309594">
    <property type="component" value="Unassembled WGS sequence"/>
</dbReference>
<dbReference type="EMBL" id="SWDX01000009">
    <property type="protein sequence ID" value="TKC57615.1"/>
    <property type="molecule type" value="Genomic_DNA"/>
</dbReference>
<reference evidence="1 2" key="1">
    <citation type="submission" date="2019-04" db="EMBL/GenBank/DDBJ databases">
        <title>Pedobacter sp. RP-1-16 sp. nov., isolated from Arctic soil.</title>
        <authorList>
            <person name="Dahal R.H."/>
            <person name="Kim D.-U."/>
        </authorList>
    </citation>
    <scope>NUCLEOTIDE SEQUENCE [LARGE SCALE GENOMIC DNA]</scope>
    <source>
        <strain evidence="1 2">RP-1-16</strain>
    </source>
</reference>
<accession>A0A4U1G230</accession>
<dbReference type="Gene3D" id="3.40.50.450">
    <property type="match status" value="1"/>
</dbReference>
<dbReference type="AlphaFoldDB" id="A0A4U1G230"/>
<name>A0A4U1G230_9SPHI</name>